<evidence type="ECO:0000313" key="4">
    <source>
        <dbReference type="Proteomes" id="UP000267187"/>
    </source>
</evidence>
<keyword evidence="1" id="KW-0732">Signal</keyword>
<dbReference type="EMBL" id="REFJ01000002">
    <property type="protein sequence ID" value="RMA81000.1"/>
    <property type="molecule type" value="Genomic_DNA"/>
</dbReference>
<accession>A0A3M0A866</accession>
<proteinExistence type="predicted"/>
<reference evidence="3 4" key="1">
    <citation type="submission" date="2018-10" db="EMBL/GenBank/DDBJ databases">
        <title>Genomic Encyclopedia of Type Strains, Phase IV (KMG-IV): sequencing the most valuable type-strain genomes for metagenomic binning, comparative biology and taxonomic classification.</title>
        <authorList>
            <person name="Goeker M."/>
        </authorList>
    </citation>
    <scope>NUCLEOTIDE SEQUENCE [LARGE SCALE GENOMIC DNA]</scope>
    <source>
        <strain evidence="3 4">DSM 25080</strain>
    </source>
</reference>
<comment type="caution">
    <text evidence="3">The sequence shown here is derived from an EMBL/GenBank/DDBJ whole genome shotgun (WGS) entry which is preliminary data.</text>
</comment>
<gene>
    <name evidence="3" type="ORF">DFR27_0790</name>
</gene>
<dbReference type="RefSeq" id="WP_121876169.1">
    <property type="nucleotide sequence ID" value="NZ_REFJ01000002.1"/>
</dbReference>
<evidence type="ECO:0000256" key="1">
    <source>
        <dbReference type="SAM" id="SignalP"/>
    </source>
</evidence>
<organism evidence="3 4">
    <name type="scientific">Umboniibacter marinipuniceus</name>
    <dbReference type="NCBI Taxonomy" id="569599"/>
    <lineage>
        <taxon>Bacteria</taxon>
        <taxon>Pseudomonadati</taxon>
        <taxon>Pseudomonadota</taxon>
        <taxon>Gammaproteobacteria</taxon>
        <taxon>Cellvibrionales</taxon>
        <taxon>Cellvibrionaceae</taxon>
        <taxon>Umboniibacter</taxon>
    </lineage>
</organism>
<feature type="chain" id="PRO_5018070379" evidence="1">
    <location>
        <begin position="21"/>
        <end position="166"/>
    </location>
</feature>
<sequence length="166" mass="18917">MNILKIIAVIIFLAPFSAEASCKQWAKVGETELTKLWFDIYRAELRTPAGTYRRGEPLCLRLNYLIDISKSDLLAATEDSWKHLGVSAQQRSNWLTELTAVYRDIQEGDTFELMIDESGHAIFHHNEQHTGVVMDQEFSQQFSAIWLAEEAQYPELGAELRGEVSP</sequence>
<protein>
    <submittedName>
        <fullName evidence="3">Chalcone isomerase-like protein</fullName>
    </submittedName>
</protein>
<dbReference type="OrthoDB" id="8527419at2"/>
<name>A0A3M0A866_9GAMM</name>
<keyword evidence="4" id="KW-1185">Reference proteome</keyword>
<dbReference type="Proteomes" id="UP000267187">
    <property type="component" value="Unassembled WGS sequence"/>
</dbReference>
<dbReference type="Pfam" id="PF16036">
    <property type="entry name" value="Chalcone_3"/>
    <property type="match status" value="1"/>
</dbReference>
<feature type="domain" description="Chalcone isomerase" evidence="2">
    <location>
        <begin position="35"/>
        <end position="153"/>
    </location>
</feature>
<dbReference type="InterPro" id="IPR016087">
    <property type="entry name" value="Chalcone_isomerase"/>
</dbReference>
<dbReference type="AlphaFoldDB" id="A0A3M0A866"/>
<evidence type="ECO:0000313" key="3">
    <source>
        <dbReference type="EMBL" id="RMA81000.1"/>
    </source>
</evidence>
<feature type="signal peptide" evidence="1">
    <location>
        <begin position="1"/>
        <end position="20"/>
    </location>
</feature>
<evidence type="ECO:0000259" key="2">
    <source>
        <dbReference type="Pfam" id="PF16036"/>
    </source>
</evidence>
<dbReference type="GO" id="GO:0016853">
    <property type="term" value="F:isomerase activity"/>
    <property type="evidence" value="ECO:0007669"/>
    <property type="project" value="UniProtKB-KW"/>
</dbReference>
<keyword evidence="3" id="KW-0413">Isomerase</keyword>